<dbReference type="Proteomes" id="UP000275394">
    <property type="component" value="Unassembled WGS sequence"/>
</dbReference>
<dbReference type="EMBL" id="RKHR01000004">
    <property type="protein sequence ID" value="ROS01131.1"/>
    <property type="molecule type" value="Genomic_DNA"/>
</dbReference>
<accession>A0A3N2DMU2</accession>
<comment type="caution">
    <text evidence="1">The sequence shown here is derived from an EMBL/GenBank/DDBJ whole genome shotgun (WGS) entry which is preliminary data.</text>
</comment>
<protein>
    <submittedName>
        <fullName evidence="1">Uncharacterized protein</fullName>
    </submittedName>
</protein>
<organism evidence="1 2">
    <name type="scientific">Sinobacterium caligoides</name>
    <dbReference type="NCBI Taxonomy" id="933926"/>
    <lineage>
        <taxon>Bacteria</taxon>
        <taxon>Pseudomonadati</taxon>
        <taxon>Pseudomonadota</taxon>
        <taxon>Gammaproteobacteria</taxon>
        <taxon>Cellvibrionales</taxon>
        <taxon>Spongiibacteraceae</taxon>
        <taxon>Sinobacterium</taxon>
    </lineage>
</organism>
<proteinExistence type="predicted"/>
<dbReference type="RefSeq" id="WP_148059350.1">
    <property type="nucleotide sequence ID" value="NZ_RKHR01000004.1"/>
</dbReference>
<dbReference type="AlphaFoldDB" id="A0A3N2DMU2"/>
<reference evidence="1 2" key="1">
    <citation type="submission" date="2018-11" db="EMBL/GenBank/DDBJ databases">
        <title>Genomic Encyclopedia of Type Strains, Phase IV (KMG-IV): sequencing the most valuable type-strain genomes for metagenomic binning, comparative biology and taxonomic classification.</title>
        <authorList>
            <person name="Goeker M."/>
        </authorList>
    </citation>
    <scope>NUCLEOTIDE SEQUENCE [LARGE SCALE GENOMIC DNA]</scope>
    <source>
        <strain evidence="1 2">DSM 100316</strain>
    </source>
</reference>
<sequence>MSVQDISIANNQRKRLLKAINDDTVLFEDESGDLVVSVAAYNEFKRDLDPAPLESIVGAKQLDFSVEFFVFH</sequence>
<evidence type="ECO:0000313" key="1">
    <source>
        <dbReference type="EMBL" id="ROS01131.1"/>
    </source>
</evidence>
<name>A0A3N2DMU2_9GAMM</name>
<gene>
    <name evidence="1" type="ORF">EDC56_1559</name>
</gene>
<evidence type="ECO:0000313" key="2">
    <source>
        <dbReference type="Proteomes" id="UP000275394"/>
    </source>
</evidence>
<dbReference type="OrthoDB" id="6121002at2"/>
<keyword evidence="2" id="KW-1185">Reference proteome</keyword>